<accession>A0A1X1Y529</accession>
<evidence type="ECO:0000313" key="2">
    <source>
        <dbReference type="Proteomes" id="UP000466396"/>
    </source>
</evidence>
<dbReference type="AlphaFoldDB" id="A0A1X1Y529"/>
<evidence type="ECO:0000313" key="1">
    <source>
        <dbReference type="EMBL" id="BBX98093.1"/>
    </source>
</evidence>
<dbReference type="EMBL" id="AP022581">
    <property type="protein sequence ID" value="BBX98093.1"/>
    <property type="molecule type" value="Genomic_DNA"/>
</dbReference>
<dbReference type="Proteomes" id="UP000466396">
    <property type="component" value="Chromosome"/>
</dbReference>
<reference evidence="1 2" key="1">
    <citation type="journal article" date="2019" name="Emerg. Microbes Infect.">
        <title>Comprehensive subspecies identification of 175 nontuberculous mycobacteria species based on 7547 genomic profiles.</title>
        <authorList>
            <person name="Matsumoto Y."/>
            <person name="Kinjo T."/>
            <person name="Motooka D."/>
            <person name="Nabeya D."/>
            <person name="Jung N."/>
            <person name="Uechi K."/>
            <person name="Horii T."/>
            <person name="Iida T."/>
            <person name="Fujita J."/>
            <person name="Nakamura S."/>
        </authorList>
    </citation>
    <scope>NUCLEOTIDE SEQUENCE [LARGE SCALE GENOMIC DNA]</scope>
    <source>
        <strain evidence="1 2">JCM 15657</strain>
    </source>
</reference>
<keyword evidence="2" id="KW-1185">Reference proteome</keyword>
<protein>
    <submittedName>
        <fullName evidence="1">Uncharacterized protein</fullName>
    </submittedName>
</protein>
<organism evidence="1 2">
    <name type="scientific">Mycobacterium lacus</name>
    <dbReference type="NCBI Taxonomy" id="169765"/>
    <lineage>
        <taxon>Bacteria</taxon>
        <taxon>Bacillati</taxon>
        <taxon>Actinomycetota</taxon>
        <taxon>Actinomycetes</taxon>
        <taxon>Mycobacteriales</taxon>
        <taxon>Mycobacteriaceae</taxon>
        <taxon>Mycobacterium</taxon>
    </lineage>
</organism>
<name>A0A1X1Y529_9MYCO</name>
<gene>
    <name evidence="1" type="ORF">MLAC_33870</name>
</gene>
<sequence>MQVDRQLDDGALKAAFQFFISAVRPIPVVVEAYRHLIDPIADTPVPPISPRALIACDVSVSVILDLRSAANRVLANLTMEQLQSDTRDRDAYSACQNVAPVAH</sequence>
<dbReference type="KEGG" id="mlj:MLAC_33870"/>
<proteinExistence type="predicted"/>